<evidence type="ECO:0000256" key="3">
    <source>
        <dbReference type="ARBA" id="ARBA00011738"/>
    </source>
</evidence>
<dbReference type="Pfam" id="PF01063">
    <property type="entry name" value="Aminotran_4"/>
    <property type="match status" value="1"/>
</dbReference>
<evidence type="ECO:0000313" key="11">
    <source>
        <dbReference type="EMBL" id="BDX06643.1"/>
    </source>
</evidence>
<dbReference type="NCBIfam" id="NF004761">
    <property type="entry name" value="PRK06092.1"/>
    <property type="match status" value="1"/>
</dbReference>
<keyword evidence="12" id="KW-1185">Reference proteome</keyword>
<dbReference type="EMBL" id="AP027272">
    <property type="protein sequence ID" value="BDX06643.1"/>
    <property type="molecule type" value="Genomic_DNA"/>
</dbReference>
<comment type="catalytic activity">
    <reaction evidence="9">
        <text>4-amino-4-deoxychorismate = 4-aminobenzoate + pyruvate + H(+)</text>
        <dbReference type="Rhea" id="RHEA:16201"/>
        <dbReference type="ChEBI" id="CHEBI:15361"/>
        <dbReference type="ChEBI" id="CHEBI:15378"/>
        <dbReference type="ChEBI" id="CHEBI:17836"/>
        <dbReference type="ChEBI" id="CHEBI:58406"/>
        <dbReference type="EC" id="4.1.3.38"/>
    </reaction>
</comment>
<comment type="cofactor">
    <cofactor evidence="1">
        <name>pyridoxal 5'-phosphate</name>
        <dbReference type="ChEBI" id="CHEBI:597326"/>
    </cofactor>
</comment>
<dbReference type="GO" id="GO:0008696">
    <property type="term" value="F:4-amino-4-deoxychorismate lyase activity"/>
    <property type="evidence" value="ECO:0007669"/>
    <property type="project" value="UniProtKB-UniRule"/>
</dbReference>
<keyword evidence="5" id="KW-0289">Folate biosynthesis</keyword>
<dbReference type="EC" id="4.1.3.38" evidence="8 10"/>
<organism evidence="11 12">
    <name type="scientific">Planctobacterium marinum</name>
    <dbReference type="NCBI Taxonomy" id="1631968"/>
    <lineage>
        <taxon>Bacteria</taxon>
        <taxon>Pseudomonadati</taxon>
        <taxon>Pseudomonadota</taxon>
        <taxon>Gammaproteobacteria</taxon>
        <taxon>Alteromonadales</taxon>
        <taxon>Alteromonadaceae</taxon>
        <taxon>Planctobacterium</taxon>
    </lineage>
</organism>
<dbReference type="SUPFAM" id="SSF56752">
    <property type="entry name" value="D-aminoacid aminotransferase-like PLP-dependent enzymes"/>
    <property type="match status" value="1"/>
</dbReference>
<comment type="similarity">
    <text evidence="2">Belongs to the class-IV pyridoxal-phosphate-dependent aminotransferase family.</text>
</comment>
<sequence length="270" mass="29772">MRISSDYPFSSRAASYGDGCFTTAAVESGEVELLDPHIQRLKNGCQQINIKVSKAAWQALEQHLTTKVRNTNKGVLKVIISAGEGGRGYARSSTAEPIAYVHLIDGQPDYTTWRNSGVTLGVSEFKIARQPALKQIKHLNRLEQTLIKSSNQNADDMLVLDTEGMIVEVSAANVFWRANNRWYTPELDYSGVSGVMRNHIIKQLGVKGSVVSQVRASLSTLSTCTDMFICNSLMRLVPVTSLIVNSKQTLQFHNQNIQNIVSLLSDTVSI</sequence>
<comment type="subunit">
    <text evidence="3">Homodimer.</text>
</comment>
<dbReference type="RefSeq" id="WP_338292653.1">
    <property type="nucleotide sequence ID" value="NZ_AP027272.1"/>
</dbReference>
<evidence type="ECO:0000256" key="2">
    <source>
        <dbReference type="ARBA" id="ARBA00009320"/>
    </source>
</evidence>
<keyword evidence="6 11" id="KW-0456">Lyase</keyword>
<dbReference type="Gene3D" id="3.30.470.10">
    <property type="match status" value="1"/>
</dbReference>
<dbReference type="GO" id="GO:0030170">
    <property type="term" value="F:pyridoxal phosphate binding"/>
    <property type="evidence" value="ECO:0007669"/>
    <property type="project" value="InterPro"/>
</dbReference>
<evidence type="ECO:0000256" key="5">
    <source>
        <dbReference type="ARBA" id="ARBA00022909"/>
    </source>
</evidence>
<evidence type="ECO:0000256" key="1">
    <source>
        <dbReference type="ARBA" id="ARBA00001933"/>
    </source>
</evidence>
<dbReference type="InterPro" id="IPR036038">
    <property type="entry name" value="Aminotransferase-like"/>
</dbReference>
<dbReference type="KEGG" id="pmaw:MACH26_21640"/>
<name>A0AA48HVI9_9ALTE</name>
<evidence type="ECO:0000313" key="12">
    <source>
        <dbReference type="Proteomes" id="UP001333710"/>
    </source>
</evidence>
<dbReference type="InterPro" id="IPR050571">
    <property type="entry name" value="Class-IV_PLP-Dep_Aminotrnsfr"/>
</dbReference>
<dbReference type="InterPro" id="IPR043132">
    <property type="entry name" value="BCAT-like_C"/>
</dbReference>
<dbReference type="InterPro" id="IPR043131">
    <property type="entry name" value="BCAT-like_N"/>
</dbReference>
<reference evidence="11" key="1">
    <citation type="submission" date="2023-01" db="EMBL/GenBank/DDBJ databases">
        <title>Complete genome sequence of Planctobacterium marinum strain Dej080120_11.</title>
        <authorList>
            <person name="Ueki S."/>
            <person name="Maruyama F."/>
        </authorList>
    </citation>
    <scope>NUCLEOTIDE SEQUENCE</scope>
    <source>
        <strain evidence="11">Dej080120_11</strain>
    </source>
</reference>
<dbReference type="InterPro" id="IPR001544">
    <property type="entry name" value="Aminotrans_IV"/>
</dbReference>
<dbReference type="Gene3D" id="3.20.10.10">
    <property type="entry name" value="D-amino Acid Aminotransferase, subunit A, domain 2"/>
    <property type="match status" value="1"/>
</dbReference>
<dbReference type="Proteomes" id="UP001333710">
    <property type="component" value="Chromosome"/>
</dbReference>
<dbReference type="GO" id="GO:0046656">
    <property type="term" value="P:folic acid biosynthetic process"/>
    <property type="evidence" value="ECO:0007669"/>
    <property type="project" value="UniProtKB-KW"/>
</dbReference>
<dbReference type="PANTHER" id="PTHR42743">
    <property type="entry name" value="AMINO-ACID AMINOTRANSFERASE"/>
    <property type="match status" value="1"/>
</dbReference>
<evidence type="ECO:0000256" key="7">
    <source>
        <dbReference type="ARBA" id="ARBA00035633"/>
    </source>
</evidence>
<dbReference type="GO" id="GO:0005829">
    <property type="term" value="C:cytosol"/>
    <property type="evidence" value="ECO:0007669"/>
    <property type="project" value="TreeGrafter"/>
</dbReference>
<keyword evidence="4" id="KW-0663">Pyridoxal phosphate</keyword>
<dbReference type="AlphaFoldDB" id="A0AA48HVI9"/>
<evidence type="ECO:0000256" key="4">
    <source>
        <dbReference type="ARBA" id="ARBA00022898"/>
    </source>
</evidence>
<evidence type="ECO:0000256" key="10">
    <source>
        <dbReference type="NCBIfam" id="TIGR03461"/>
    </source>
</evidence>
<dbReference type="GO" id="GO:0008153">
    <property type="term" value="P:4-aminobenzoate biosynthetic process"/>
    <property type="evidence" value="ECO:0007669"/>
    <property type="project" value="UniProtKB-UniRule"/>
</dbReference>
<dbReference type="NCBIfam" id="TIGR03461">
    <property type="entry name" value="pabC_Proteo"/>
    <property type="match status" value="1"/>
</dbReference>
<evidence type="ECO:0000256" key="6">
    <source>
        <dbReference type="ARBA" id="ARBA00023239"/>
    </source>
</evidence>
<gene>
    <name evidence="11" type="primary">pabC</name>
    <name evidence="11" type="ORF">MACH26_21640</name>
</gene>
<evidence type="ECO:0000256" key="8">
    <source>
        <dbReference type="ARBA" id="ARBA00035676"/>
    </source>
</evidence>
<dbReference type="InterPro" id="IPR017824">
    <property type="entry name" value="Aminodeoxychorismate_lyase_IV"/>
</dbReference>
<accession>A0AA48HVI9</accession>
<evidence type="ECO:0000256" key="9">
    <source>
        <dbReference type="ARBA" id="ARBA00049529"/>
    </source>
</evidence>
<proteinExistence type="inferred from homology"/>
<dbReference type="PANTHER" id="PTHR42743:SF2">
    <property type="entry name" value="AMINODEOXYCHORISMATE LYASE"/>
    <property type="match status" value="1"/>
</dbReference>
<comment type="pathway">
    <text evidence="7">Cofactor biosynthesis; tetrahydrofolate biosynthesis; 4-aminobenzoate from chorismate: step 2/2.</text>
</comment>
<protein>
    <recommendedName>
        <fullName evidence="8 10">Aminodeoxychorismate lyase</fullName>
        <ecNumber evidence="8 10">4.1.3.38</ecNumber>
    </recommendedName>
</protein>